<dbReference type="EMBL" id="PCQL01000029">
    <property type="protein sequence ID" value="PRC12933.1"/>
    <property type="molecule type" value="Genomic_DNA"/>
</dbReference>
<feature type="binding site" evidence="8">
    <location>
        <begin position="350"/>
        <end position="357"/>
    </location>
    <ligand>
        <name>GTP</name>
        <dbReference type="ChEBI" id="CHEBI:37565"/>
    </ligand>
</feature>
<evidence type="ECO:0000256" key="1">
    <source>
        <dbReference type="ARBA" id="ARBA00007733"/>
    </source>
</evidence>
<dbReference type="FunFam" id="2.40.30.10:FF:000007">
    <property type="entry name" value="Translation initiation factor IF-2"/>
    <property type="match status" value="1"/>
</dbReference>
<keyword evidence="5 8" id="KW-0547">Nucleotide-binding</keyword>
<dbReference type="Gene3D" id="3.40.50.10050">
    <property type="entry name" value="Translation initiation factor IF- 2, domain 3"/>
    <property type="match status" value="1"/>
</dbReference>
<dbReference type="PANTHER" id="PTHR43381:SF5">
    <property type="entry name" value="TR-TYPE G DOMAIN-CONTAINING PROTEIN"/>
    <property type="match status" value="1"/>
</dbReference>
<comment type="similarity">
    <text evidence="1 8 9">Belongs to the TRAFAC class translation factor GTPase superfamily. Classic translation factor GTPase family. IF-2 subfamily.</text>
</comment>
<evidence type="ECO:0000256" key="2">
    <source>
        <dbReference type="ARBA" id="ARBA00020675"/>
    </source>
</evidence>
<dbReference type="InterPro" id="IPR000178">
    <property type="entry name" value="TF_IF2_bacterial-like"/>
</dbReference>
<dbReference type="SUPFAM" id="SSF52540">
    <property type="entry name" value="P-loop containing nucleoside triphosphate hydrolases"/>
    <property type="match status" value="1"/>
</dbReference>
<reference evidence="12 13" key="1">
    <citation type="submission" date="2017-09" db="EMBL/GenBank/DDBJ databases">
        <title>Genomic, metabolic, and phenotypic characteristics of bacterial isolates from the natural microbiome of the model nematode Caenorhabditis elegans.</title>
        <authorList>
            <person name="Zimmermann J."/>
            <person name="Obeng N."/>
            <person name="Yang W."/>
            <person name="Obeng O."/>
            <person name="Kissoyan K."/>
            <person name="Pees B."/>
            <person name="Dirksen P."/>
            <person name="Hoppner M."/>
            <person name="Franke A."/>
            <person name="Rosenstiel P."/>
            <person name="Leippe M."/>
            <person name="Dierking K."/>
            <person name="Kaleta C."/>
            <person name="Schulenburg H."/>
        </authorList>
    </citation>
    <scope>NUCLEOTIDE SEQUENCE [LARGE SCALE GENOMIC DNA]</scope>
    <source>
        <strain evidence="12 13">MYb117</strain>
    </source>
</reference>
<dbReference type="CDD" id="cd03702">
    <property type="entry name" value="IF2_mtIF2_II"/>
    <property type="match status" value="1"/>
</dbReference>
<dbReference type="AlphaFoldDB" id="A0A2S9ED39"/>
<comment type="subcellular location">
    <subcellularLocation>
        <location evidence="8">Cytoplasm</location>
    </subcellularLocation>
</comment>
<dbReference type="InterPro" id="IPR027417">
    <property type="entry name" value="P-loop_NTPase"/>
</dbReference>
<dbReference type="PANTHER" id="PTHR43381">
    <property type="entry name" value="TRANSLATION INITIATION FACTOR IF-2-RELATED"/>
    <property type="match status" value="1"/>
</dbReference>
<dbReference type="SUPFAM" id="SSF52156">
    <property type="entry name" value="Initiation factor IF2/eIF5b, domain 3"/>
    <property type="match status" value="1"/>
</dbReference>
<dbReference type="PROSITE" id="PS01176">
    <property type="entry name" value="IF2"/>
    <property type="match status" value="1"/>
</dbReference>
<dbReference type="GO" id="GO:0003743">
    <property type="term" value="F:translation initiation factor activity"/>
    <property type="evidence" value="ECO:0007669"/>
    <property type="project" value="UniProtKB-UniRule"/>
</dbReference>
<feature type="compositionally biased region" description="Basic and acidic residues" evidence="10">
    <location>
        <begin position="225"/>
        <end position="234"/>
    </location>
</feature>
<dbReference type="RefSeq" id="WP_105698721.1">
    <property type="nucleotide sequence ID" value="NZ_CP159260.1"/>
</dbReference>
<evidence type="ECO:0000313" key="12">
    <source>
        <dbReference type="EMBL" id="PRC12933.1"/>
    </source>
</evidence>
<comment type="caution">
    <text evidence="12">The sequence shown here is derived from an EMBL/GenBank/DDBJ whole genome shotgun (WGS) entry which is preliminary data.</text>
</comment>
<dbReference type="FunFam" id="3.40.50.300:FF:000019">
    <property type="entry name" value="Translation initiation factor IF-2"/>
    <property type="match status" value="1"/>
</dbReference>
<feature type="binding site" evidence="8">
    <location>
        <begin position="450"/>
        <end position="453"/>
    </location>
    <ligand>
        <name>GTP</name>
        <dbReference type="ChEBI" id="CHEBI:37565"/>
    </ligand>
</feature>
<dbReference type="HAMAP" id="MF_00100_B">
    <property type="entry name" value="IF_2_B"/>
    <property type="match status" value="1"/>
</dbReference>
<feature type="compositionally biased region" description="Basic and acidic residues" evidence="10">
    <location>
        <begin position="200"/>
        <end position="217"/>
    </location>
</feature>
<dbReference type="PROSITE" id="PS51722">
    <property type="entry name" value="G_TR_2"/>
    <property type="match status" value="1"/>
</dbReference>
<dbReference type="NCBIfam" id="TIGR00231">
    <property type="entry name" value="small_GTP"/>
    <property type="match status" value="1"/>
</dbReference>
<evidence type="ECO:0000259" key="11">
    <source>
        <dbReference type="PROSITE" id="PS51722"/>
    </source>
</evidence>
<keyword evidence="7 8" id="KW-0342">GTP-binding</keyword>
<dbReference type="CDD" id="cd01887">
    <property type="entry name" value="IF2_eIF5B"/>
    <property type="match status" value="1"/>
</dbReference>
<dbReference type="InterPro" id="IPR023115">
    <property type="entry name" value="TIF_IF2_dom3"/>
</dbReference>
<name>A0A2S9ED39_9PSED</name>
<evidence type="ECO:0000313" key="13">
    <source>
        <dbReference type="Proteomes" id="UP000238045"/>
    </source>
</evidence>
<dbReference type="InterPro" id="IPR009000">
    <property type="entry name" value="Transl_B-barrel_sf"/>
</dbReference>
<dbReference type="Pfam" id="PF11987">
    <property type="entry name" value="IF-2"/>
    <property type="match status" value="1"/>
</dbReference>
<dbReference type="SUPFAM" id="SSF50447">
    <property type="entry name" value="Translation proteins"/>
    <property type="match status" value="2"/>
</dbReference>
<keyword evidence="4 8" id="KW-0396">Initiation factor</keyword>
<feature type="domain" description="Tr-type G" evidence="11">
    <location>
        <begin position="341"/>
        <end position="510"/>
    </location>
</feature>
<dbReference type="InterPro" id="IPR006847">
    <property type="entry name" value="IF2_N"/>
</dbReference>
<dbReference type="Gene3D" id="3.30.56.50">
    <property type="entry name" value="Putative DNA-binding domain, N-terminal subdomain of bacterial translation initiation factor IF2"/>
    <property type="match status" value="1"/>
</dbReference>
<feature type="compositionally biased region" description="Basic and acidic residues" evidence="10">
    <location>
        <begin position="174"/>
        <end position="194"/>
    </location>
</feature>
<dbReference type="GO" id="GO:0005525">
    <property type="term" value="F:GTP binding"/>
    <property type="evidence" value="ECO:0007669"/>
    <property type="project" value="UniProtKB-KW"/>
</dbReference>
<evidence type="ECO:0000256" key="10">
    <source>
        <dbReference type="SAM" id="MobiDB-lite"/>
    </source>
</evidence>
<evidence type="ECO:0000256" key="6">
    <source>
        <dbReference type="ARBA" id="ARBA00022917"/>
    </source>
</evidence>
<dbReference type="InterPro" id="IPR005225">
    <property type="entry name" value="Small_GTP-bd"/>
</dbReference>
<dbReference type="GO" id="GO:0003924">
    <property type="term" value="F:GTPase activity"/>
    <property type="evidence" value="ECO:0007669"/>
    <property type="project" value="UniProtKB-UniRule"/>
</dbReference>
<dbReference type="FunFam" id="2.40.30.10:FF:000008">
    <property type="entry name" value="Translation initiation factor IF-2"/>
    <property type="match status" value="1"/>
</dbReference>
<gene>
    <name evidence="8" type="primary">infB</name>
    <name evidence="12" type="ORF">CQZ99_22225</name>
</gene>
<evidence type="ECO:0000256" key="5">
    <source>
        <dbReference type="ARBA" id="ARBA00022741"/>
    </source>
</evidence>
<dbReference type="InterPro" id="IPR053905">
    <property type="entry name" value="EF-G-like_DII"/>
</dbReference>
<proteinExistence type="inferred from homology"/>
<evidence type="ECO:0000256" key="3">
    <source>
        <dbReference type="ARBA" id="ARBA00022490"/>
    </source>
</evidence>
<dbReference type="GO" id="GO:0005829">
    <property type="term" value="C:cytosol"/>
    <property type="evidence" value="ECO:0007669"/>
    <property type="project" value="TreeGrafter"/>
</dbReference>
<keyword evidence="13" id="KW-1185">Reference proteome</keyword>
<evidence type="ECO:0000256" key="7">
    <source>
        <dbReference type="ARBA" id="ARBA00023134"/>
    </source>
</evidence>
<dbReference type="Pfam" id="PF08364">
    <property type="entry name" value="IF2_assoc"/>
    <property type="match status" value="1"/>
</dbReference>
<dbReference type="InterPro" id="IPR036925">
    <property type="entry name" value="TIF_IF2_dom3_sf"/>
</dbReference>
<dbReference type="Proteomes" id="UP000238045">
    <property type="component" value="Unassembled WGS sequence"/>
</dbReference>
<feature type="binding site" evidence="8">
    <location>
        <begin position="396"/>
        <end position="400"/>
    </location>
    <ligand>
        <name>GTP</name>
        <dbReference type="ChEBI" id="CHEBI:37565"/>
    </ligand>
</feature>
<feature type="region of interest" description="Disordered" evidence="10">
    <location>
        <begin position="94"/>
        <end position="256"/>
    </location>
</feature>
<protein>
    <recommendedName>
        <fullName evidence="2 8">Translation initiation factor IF-2</fullName>
    </recommendedName>
</protein>
<evidence type="ECO:0000256" key="8">
    <source>
        <dbReference type="HAMAP-Rule" id="MF_00100"/>
    </source>
</evidence>
<dbReference type="InterPro" id="IPR009061">
    <property type="entry name" value="DNA-bd_dom_put_sf"/>
</dbReference>
<accession>A0A2S9ED39</accession>
<dbReference type="CDD" id="cd03692">
    <property type="entry name" value="mtIF2_IVc"/>
    <property type="match status" value="1"/>
</dbReference>
<dbReference type="Gene3D" id="2.40.30.10">
    <property type="entry name" value="Translation factors"/>
    <property type="match status" value="2"/>
</dbReference>
<feature type="region of interest" description="G-domain" evidence="8">
    <location>
        <begin position="344"/>
        <end position="492"/>
    </location>
</feature>
<dbReference type="FunFam" id="3.40.50.10050:FF:000001">
    <property type="entry name" value="Translation initiation factor IF-2"/>
    <property type="match status" value="1"/>
</dbReference>
<evidence type="ECO:0000256" key="4">
    <source>
        <dbReference type="ARBA" id="ARBA00022540"/>
    </source>
</evidence>
<feature type="compositionally biased region" description="Low complexity" evidence="10">
    <location>
        <begin position="137"/>
        <end position="173"/>
    </location>
</feature>
<keyword evidence="3 8" id="KW-0963">Cytoplasm</keyword>
<dbReference type="STRING" id="1282356.H045_16820"/>
<comment type="function">
    <text evidence="8 9">One of the essential components for the initiation of protein synthesis. Protects formylmethionyl-tRNA from spontaneous hydrolysis and promotes its binding to the 30S ribosomal subunits. Also involved in the hydrolysis of GTP during the formation of the 70S ribosomal complex.</text>
</comment>
<dbReference type="Pfam" id="PF04760">
    <property type="entry name" value="IF2_N"/>
    <property type="match status" value="2"/>
</dbReference>
<feature type="compositionally biased region" description="Basic residues" evidence="10">
    <location>
        <begin position="235"/>
        <end position="248"/>
    </location>
</feature>
<dbReference type="InterPro" id="IPR044145">
    <property type="entry name" value="IF2_II"/>
</dbReference>
<dbReference type="NCBIfam" id="TIGR00487">
    <property type="entry name" value="IF-2"/>
    <property type="match status" value="1"/>
</dbReference>
<dbReference type="InterPro" id="IPR015760">
    <property type="entry name" value="TIF_IF2"/>
</dbReference>
<feature type="compositionally biased region" description="Basic and acidic residues" evidence="10">
    <location>
        <begin position="96"/>
        <end position="136"/>
    </location>
</feature>
<dbReference type="Pfam" id="PF22042">
    <property type="entry name" value="EF-G_D2"/>
    <property type="match status" value="1"/>
</dbReference>
<keyword evidence="6 8" id="KW-0648">Protein biosynthesis</keyword>
<sequence>MTQVTVKQLADEVKTPVERLLQQMREAGLPHTAADEGVSDSEKQSLLTHLKSSHKAKVEEPRKITLQRKTTSTLRVAGSKSISVEVRKKKVFVQRSPEEIEAERKRELDERRAVENAARQKAEEEAKRRAEEEARRQPAAAQPAAPEAVAAPSAPVEAVREAAPVAAAPAPAADARKRDEPRRPDKPRADDNNRRGGGGDGERKNAPHRASVKEKAPAPRVAPRTTDEESDGFRRGGRGKAKLKKRNAHGFQSPTGPVVREVKIGETITVGDLAQQMSVKAAEIIKFMFKLGTPATINQVLDQETAQLVAEELGHKVTLVSDTALEDSLAESLKFEGEAVSRAPVVTVMGHVDHGKTSLLDYIRRAKVAAGEAGGITQHIGAYHVETDRGMVTFLDTPGHAAFTAMRARGAKATDIVILVVAADDGVMPQTIEAVQHAKAAGVPLVVAVNKIDKPGADLDRIRSELSVHGVTSEEWGGDTPFVPVSAKMGTGVDELLEAVLLQAEVLELTATPSAPGRGVVVESRLDKGRGPVATVLVQDGTLRQGDMVLVGSNYGRVRAMLDENGKPIKEAGPAIPVEILGLDGTPDAGDEMSVVADEKKAREVALFRQGKFREVKLARAHAGKLENIFENMGQEEKKTLNIVLKSDVRGSLEALNGALNGLGNDEVQVRVVGGGVGGITESDANLALASNAVLFGFNVRADAGARKIVEQEGLDMRYYNVIYDIIEDVKKALTGMLGSDVRENILGIAEVRDVFRSPKFGAIAGCMVVEGTVYRNRPIRVLRDDIVIFEGELESLRRFKDDASEVRAGMECGIGVKSYNDVKVGDKIEVFEKVQVARSL</sequence>
<dbReference type="Pfam" id="PF00009">
    <property type="entry name" value="GTP_EFTU"/>
    <property type="match status" value="1"/>
</dbReference>
<dbReference type="InterPro" id="IPR000795">
    <property type="entry name" value="T_Tr_GTP-bd_dom"/>
</dbReference>
<dbReference type="SUPFAM" id="SSF46955">
    <property type="entry name" value="Putative DNA-binding domain"/>
    <property type="match status" value="1"/>
</dbReference>
<dbReference type="Gene3D" id="3.40.50.300">
    <property type="entry name" value="P-loop containing nucleotide triphosphate hydrolases"/>
    <property type="match status" value="1"/>
</dbReference>
<organism evidence="12 13">
    <name type="scientific">Pseudomonas poae</name>
    <dbReference type="NCBI Taxonomy" id="200451"/>
    <lineage>
        <taxon>Bacteria</taxon>
        <taxon>Pseudomonadati</taxon>
        <taxon>Pseudomonadota</taxon>
        <taxon>Gammaproteobacteria</taxon>
        <taxon>Pseudomonadales</taxon>
        <taxon>Pseudomonadaceae</taxon>
        <taxon>Pseudomonas</taxon>
    </lineage>
</organism>
<dbReference type="InterPro" id="IPR013575">
    <property type="entry name" value="IF2_assoc_dom_bac"/>
</dbReference>
<evidence type="ECO:0000256" key="9">
    <source>
        <dbReference type="RuleBase" id="RU000644"/>
    </source>
</evidence>